<proteinExistence type="predicted"/>
<dbReference type="SMART" id="SM00248">
    <property type="entry name" value="ANK"/>
    <property type="match status" value="3"/>
</dbReference>
<protein>
    <submittedName>
        <fullName evidence="5">Uncharacterized protein</fullName>
    </submittedName>
</protein>
<feature type="repeat" description="ANK" evidence="3">
    <location>
        <begin position="41"/>
        <end position="73"/>
    </location>
</feature>
<gene>
    <name evidence="5" type="ORF">CLEI1391_LOCUS17751</name>
</gene>
<feature type="repeat" description="ANK" evidence="3">
    <location>
        <begin position="74"/>
        <end position="106"/>
    </location>
</feature>
<evidence type="ECO:0000256" key="4">
    <source>
        <dbReference type="SAM" id="MobiDB-lite"/>
    </source>
</evidence>
<dbReference type="PROSITE" id="PS50297">
    <property type="entry name" value="ANK_REP_REGION"/>
    <property type="match status" value="2"/>
</dbReference>
<evidence type="ECO:0000256" key="3">
    <source>
        <dbReference type="PROSITE-ProRule" id="PRU00023"/>
    </source>
</evidence>
<feature type="compositionally biased region" description="Basic and acidic residues" evidence="4">
    <location>
        <begin position="134"/>
        <end position="145"/>
    </location>
</feature>
<sequence length="199" mass="20640">MGKKKGPSLSPLFEAADTNDVDALLEIIGKDKAQLEVRNSDGWTALHQAAYAGAVDCVEELLKAGAAVGAICKQGDTPLHYASAQSNGEVIAMLAKAGAPLELKDKDGETPMDVAGNRATKKLIEQLIAKREAEGLDTGKGRADGQEDSDEDWEEVDEEELGAEEMAALTIKDDSAAAGGKEAAGQASSSSKGKGKGKK</sequence>
<keyword evidence="1" id="KW-0677">Repeat</keyword>
<dbReference type="InterPro" id="IPR002110">
    <property type="entry name" value="Ankyrin_rpt"/>
</dbReference>
<organism evidence="5">
    <name type="scientific">Chlamydomonas leiostraca</name>
    <dbReference type="NCBI Taxonomy" id="1034604"/>
    <lineage>
        <taxon>Eukaryota</taxon>
        <taxon>Viridiplantae</taxon>
        <taxon>Chlorophyta</taxon>
        <taxon>core chlorophytes</taxon>
        <taxon>Chlorophyceae</taxon>
        <taxon>CS clade</taxon>
        <taxon>Chlamydomonadales</taxon>
        <taxon>Chlamydomonadaceae</taxon>
        <taxon>Chlamydomonas</taxon>
    </lineage>
</organism>
<dbReference type="PANTHER" id="PTHR24171">
    <property type="entry name" value="ANKYRIN REPEAT DOMAIN-CONTAINING PROTEIN 39-RELATED"/>
    <property type="match status" value="1"/>
</dbReference>
<feature type="compositionally biased region" description="Acidic residues" evidence="4">
    <location>
        <begin position="146"/>
        <end position="163"/>
    </location>
</feature>
<feature type="compositionally biased region" description="Low complexity" evidence="4">
    <location>
        <begin position="176"/>
        <end position="192"/>
    </location>
</feature>
<dbReference type="Pfam" id="PF12796">
    <property type="entry name" value="Ank_2"/>
    <property type="match status" value="1"/>
</dbReference>
<feature type="region of interest" description="Disordered" evidence="4">
    <location>
        <begin position="134"/>
        <end position="199"/>
    </location>
</feature>
<dbReference type="PROSITE" id="PS50088">
    <property type="entry name" value="ANK_REPEAT"/>
    <property type="match status" value="2"/>
</dbReference>
<accession>A0A7S0X0U1</accession>
<evidence type="ECO:0000256" key="2">
    <source>
        <dbReference type="ARBA" id="ARBA00023043"/>
    </source>
</evidence>
<dbReference type="EMBL" id="HBFB01031652">
    <property type="protein sequence ID" value="CAD8693568.1"/>
    <property type="molecule type" value="Transcribed_RNA"/>
</dbReference>
<evidence type="ECO:0000313" key="5">
    <source>
        <dbReference type="EMBL" id="CAD8693568.1"/>
    </source>
</evidence>
<dbReference type="Gene3D" id="1.25.40.20">
    <property type="entry name" value="Ankyrin repeat-containing domain"/>
    <property type="match status" value="2"/>
</dbReference>
<name>A0A7S0X0U1_9CHLO</name>
<evidence type="ECO:0000256" key="1">
    <source>
        <dbReference type="ARBA" id="ARBA00022737"/>
    </source>
</evidence>
<dbReference type="PANTHER" id="PTHR24171:SF9">
    <property type="entry name" value="ANKYRIN REPEAT DOMAIN-CONTAINING PROTEIN 39"/>
    <property type="match status" value="1"/>
</dbReference>
<dbReference type="SUPFAM" id="SSF48403">
    <property type="entry name" value="Ankyrin repeat"/>
    <property type="match status" value="1"/>
</dbReference>
<keyword evidence="2 3" id="KW-0040">ANK repeat</keyword>
<reference evidence="5" key="1">
    <citation type="submission" date="2021-01" db="EMBL/GenBank/DDBJ databases">
        <authorList>
            <person name="Corre E."/>
            <person name="Pelletier E."/>
            <person name="Niang G."/>
            <person name="Scheremetjew M."/>
            <person name="Finn R."/>
            <person name="Kale V."/>
            <person name="Holt S."/>
            <person name="Cochrane G."/>
            <person name="Meng A."/>
            <person name="Brown T."/>
            <person name="Cohen L."/>
        </authorList>
    </citation>
    <scope>NUCLEOTIDE SEQUENCE</scope>
    <source>
        <strain evidence="5">SAG 11-49</strain>
    </source>
</reference>
<dbReference type="AlphaFoldDB" id="A0A7S0X0U1"/>
<dbReference type="InterPro" id="IPR036770">
    <property type="entry name" value="Ankyrin_rpt-contain_sf"/>
</dbReference>